<evidence type="ECO:0000256" key="1">
    <source>
        <dbReference type="SAM" id="MobiDB-lite"/>
    </source>
</evidence>
<dbReference type="AlphaFoldDB" id="A0A8D8NS82"/>
<dbReference type="EMBL" id="HBUE01187343">
    <property type="protein sequence ID" value="CAG6523361.1"/>
    <property type="molecule type" value="Transcribed_RNA"/>
</dbReference>
<dbReference type="EMBL" id="HBUE01293116">
    <property type="protein sequence ID" value="CAG6575018.1"/>
    <property type="molecule type" value="Transcribed_RNA"/>
</dbReference>
<feature type="compositionally biased region" description="Basic and acidic residues" evidence="1">
    <location>
        <begin position="55"/>
        <end position="77"/>
    </location>
</feature>
<evidence type="ECO:0000313" key="2">
    <source>
        <dbReference type="EMBL" id="CAG6575018.1"/>
    </source>
</evidence>
<name>A0A8D8NS82_CULPI</name>
<feature type="compositionally biased region" description="Basic and acidic residues" evidence="1">
    <location>
        <begin position="116"/>
        <end position="125"/>
    </location>
</feature>
<proteinExistence type="predicted"/>
<feature type="compositionally biased region" description="Basic and acidic residues" evidence="1">
    <location>
        <begin position="87"/>
        <end position="98"/>
    </location>
</feature>
<reference evidence="2" key="1">
    <citation type="submission" date="2021-05" db="EMBL/GenBank/DDBJ databases">
        <authorList>
            <person name="Alioto T."/>
            <person name="Alioto T."/>
            <person name="Gomez Garrido J."/>
        </authorList>
    </citation>
    <scope>NUCLEOTIDE SEQUENCE</scope>
</reference>
<feature type="region of interest" description="Disordered" evidence="1">
    <location>
        <begin position="55"/>
        <end position="159"/>
    </location>
</feature>
<accession>A0A8D8NS82</accession>
<feature type="compositionally biased region" description="Basic and acidic residues" evidence="1">
    <location>
        <begin position="135"/>
        <end position="151"/>
    </location>
</feature>
<organism evidence="2">
    <name type="scientific">Culex pipiens</name>
    <name type="common">House mosquito</name>
    <dbReference type="NCBI Taxonomy" id="7175"/>
    <lineage>
        <taxon>Eukaryota</taxon>
        <taxon>Metazoa</taxon>
        <taxon>Ecdysozoa</taxon>
        <taxon>Arthropoda</taxon>
        <taxon>Hexapoda</taxon>
        <taxon>Insecta</taxon>
        <taxon>Pterygota</taxon>
        <taxon>Neoptera</taxon>
        <taxon>Endopterygota</taxon>
        <taxon>Diptera</taxon>
        <taxon>Nematocera</taxon>
        <taxon>Culicoidea</taxon>
        <taxon>Culicidae</taxon>
        <taxon>Culicinae</taxon>
        <taxon>Culicini</taxon>
        <taxon>Culex</taxon>
        <taxon>Culex</taxon>
    </lineage>
</organism>
<protein>
    <submittedName>
        <fullName evidence="2">(northern house mosquito) hypothetical protein</fullName>
    </submittedName>
</protein>
<sequence length="214" mass="23456">MFKCIVKVLMRFLSVRHPFFSQQIQQIKSTISSSCRVSFSPVLVTRPQTVVRTELRSGDPATERGNSRQYVHDDRRPTRSRPVRARPALDRVRNDAGRKLGQGARPEAGGAQVGGLREHHPRTDLGVRVGGQAERGPRNAADDQDADEPRGRAGQVCAGEPSVQCGRGHLGADRERQSALPGVAEPECAGEEEDLRGAVNLGFDKIVLVYFKVL</sequence>